<dbReference type="AlphaFoldDB" id="A0A7C1NKI6"/>
<comment type="caution">
    <text evidence="1">The sequence shown here is derived from an EMBL/GenBank/DDBJ whole genome shotgun (WGS) entry which is preliminary data.</text>
</comment>
<gene>
    <name evidence="1" type="ORF">ENI09_01840</name>
</gene>
<dbReference type="PANTHER" id="PTHR11669">
    <property type="entry name" value="REPLICATION FACTOR C / DNA POLYMERASE III GAMMA-TAU SUBUNIT"/>
    <property type="match status" value="1"/>
</dbReference>
<dbReference type="SUPFAM" id="SSF52540">
    <property type="entry name" value="P-loop containing nucleoside triphosphate hydrolases"/>
    <property type="match status" value="1"/>
</dbReference>
<protein>
    <recommendedName>
        <fullName evidence="2">DNA polymerase III subunit delta</fullName>
    </recommendedName>
</protein>
<proteinExistence type="predicted"/>
<reference evidence="1" key="1">
    <citation type="journal article" date="2020" name="mSystems">
        <title>Genome- and Community-Level Interaction Insights into Carbon Utilization and Element Cycling Functions of Hydrothermarchaeota in Hydrothermal Sediment.</title>
        <authorList>
            <person name="Zhou Z."/>
            <person name="Liu Y."/>
            <person name="Xu W."/>
            <person name="Pan J."/>
            <person name="Luo Z.H."/>
            <person name="Li M."/>
        </authorList>
    </citation>
    <scope>NUCLEOTIDE SEQUENCE [LARGE SCALE GENOMIC DNA]</scope>
    <source>
        <strain evidence="1">HyVt-365</strain>
    </source>
</reference>
<dbReference type="GO" id="GO:0006261">
    <property type="term" value="P:DNA-templated DNA replication"/>
    <property type="evidence" value="ECO:0007669"/>
    <property type="project" value="TreeGrafter"/>
</dbReference>
<evidence type="ECO:0000313" key="1">
    <source>
        <dbReference type="EMBL" id="HEB14130.1"/>
    </source>
</evidence>
<dbReference type="PANTHER" id="PTHR11669:SF8">
    <property type="entry name" value="DNA POLYMERASE III SUBUNIT DELTA"/>
    <property type="match status" value="1"/>
</dbReference>
<dbReference type="InterPro" id="IPR027417">
    <property type="entry name" value="P-loop_NTPase"/>
</dbReference>
<dbReference type="Gene3D" id="3.40.50.300">
    <property type="entry name" value="P-loop containing nucleotide triphosphate hydrolases"/>
    <property type="match status" value="1"/>
</dbReference>
<dbReference type="Proteomes" id="UP000885744">
    <property type="component" value="Unassembled WGS sequence"/>
</dbReference>
<sequence>MPSILLHGADPTTREEKASEILKDRQLHRLDADRGRIKIAQVIELLPHLYIKPQSRAGRGVLIAEAQQMTQEAQSALLKTLEEPPTFLTFVLTVPHPKLLLPTVVSRCLIKGIKGRGMVQTAFAAKIISASPARRLEMFEKEVGYGLDDTLSFFDSVEAHLAGPKSIRLETQKIKKMWEAKKMLRDQSTNVKMVVDQLLISW</sequence>
<organism evidence="1">
    <name type="scientific">candidate division WWE3 bacterium</name>
    <dbReference type="NCBI Taxonomy" id="2053526"/>
    <lineage>
        <taxon>Bacteria</taxon>
        <taxon>Katanobacteria</taxon>
    </lineage>
</organism>
<accession>A0A7C1NKI6</accession>
<evidence type="ECO:0008006" key="2">
    <source>
        <dbReference type="Google" id="ProtNLM"/>
    </source>
</evidence>
<dbReference type="Pfam" id="PF13177">
    <property type="entry name" value="DNA_pol3_delta2"/>
    <property type="match status" value="1"/>
</dbReference>
<dbReference type="EMBL" id="DRHH01000076">
    <property type="protein sequence ID" value="HEB14130.1"/>
    <property type="molecule type" value="Genomic_DNA"/>
</dbReference>
<name>A0A7C1NKI6_UNCKA</name>
<dbReference type="InterPro" id="IPR050238">
    <property type="entry name" value="DNA_Rep/Repair_Clamp_Loader"/>
</dbReference>